<protein>
    <submittedName>
        <fullName evidence="3">Uncharacterized protein</fullName>
    </submittedName>
</protein>
<proteinExistence type="predicted"/>
<feature type="chain" id="PRO_5035240770" evidence="2">
    <location>
        <begin position="18"/>
        <end position="173"/>
    </location>
</feature>
<organism evidence="3 4">
    <name type="scientific">Volvox reticuliferus</name>
    <dbReference type="NCBI Taxonomy" id="1737510"/>
    <lineage>
        <taxon>Eukaryota</taxon>
        <taxon>Viridiplantae</taxon>
        <taxon>Chlorophyta</taxon>
        <taxon>core chlorophytes</taxon>
        <taxon>Chlorophyceae</taxon>
        <taxon>CS clade</taxon>
        <taxon>Chlamydomonadales</taxon>
        <taxon>Volvocaceae</taxon>
        <taxon>Volvox</taxon>
    </lineage>
</organism>
<keyword evidence="2" id="KW-0732">Signal</keyword>
<comment type="caution">
    <text evidence="3">The sequence shown here is derived from an EMBL/GenBank/DDBJ whole genome shotgun (WGS) entry which is preliminary data.</text>
</comment>
<accession>A0A8J4GHT0</accession>
<gene>
    <name evidence="3" type="ORF">Vretimale_12005</name>
</gene>
<evidence type="ECO:0000256" key="2">
    <source>
        <dbReference type="SAM" id="SignalP"/>
    </source>
</evidence>
<feature type="compositionally biased region" description="Low complexity" evidence="1">
    <location>
        <begin position="33"/>
        <end position="46"/>
    </location>
</feature>
<reference evidence="3" key="1">
    <citation type="journal article" date="2021" name="Proc. Natl. Acad. Sci. U.S.A.">
        <title>Three genomes in the algal genus Volvox reveal the fate of a haploid sex-determining region after a transition to homothallism.</title>
        <authorList>
            <person name="Yamamoto K."/>
            <person name="Hamaji T."/>
            <person name="Kawai-Toyooka H."/>
            <person name="Matsuzaki R."/>
            <person name="Takahashi F."/>
            <person name="Nishimura Y."/>
            <person name="Kawachi M."/>
            <person name="Noguchi H."/>
            <person name="Minakuchi Y."/>
            <person name="Umen J.G."/>
            <person name="Toyoda A."/>
            <person name="Nozaki H."/>
        </authorList>
    </citation>
    <scope>NUCLEOTIDE SEQUENCE</scope>
    <source>
        <strain evidence="3">NIES-3785</strain>
    </source>
</reference>
<feature type="non-terminal residue" evidence="3">
    <location>
        <position position="1"/>
    </location>
</feature>
<feature type="signal peptide" evidence="2">
    <location>
        <begin position="1"/>
        <end position="17"/>
    </location>
</feature>
<feature type="region of interest" description="Disordered" evidence="1">
    <location>
        <begin position="27"/>
        <end position="46"/>
    </location>
</feature>
<dbReference type="Proteomes" id="UP000722791">
    <property type="component" value="Unassembled WGS sequence"/>
</dbReference>
<evidence type="ECO:0000313" key="3">
    <source>
        <dbReference type="EMBL" id="GIM08022.1"/>
    </source>
</evidence>
<evidence type="ECO:0000256" key="1">
    <source>
        <dbReference type="SAM" id="MobiDB-lite"/>
    </source>
</evidence>
<evidence type="ECO:0000313" key="4">
    <source>
        <dbReference type="Proteomes" id="UP000722791"/>
    </source>
</evidence>
<dbReference type="AlphaFoldDB" id="A0A8J4GHT0"/>
<dbReference type="EMBL" id="BNCQ01000026">
    <property type="protein sequence ID" value="GIM08022.1"/>
    <property type="molecule type" value="Genomic_DNA"/>
</dbReference>
<name>A0A8J4GHT0_9CHLO</name>
<sequence length="173" mass="18943">GLPCVFSCLFICPFVLSRLLDTDAANPQQGGKNNNNNIIHDNNNDDGVVDNAQVRQLIQHQNFAAMSAPGTSRQTAHGIRSSSNIGTLHVRSPYNSQPPGRARWAPKSTALKFLADTTPEIKPVLEQLTGAVYMTDLFYAACDAGGRCVNLHLQVLQHYYTNNRHSAVNPTRT</sequence>